<dbReference type="HOGENOM" id="CLU_3025838_0_0_7"/>
<dbReference type="STRING" id="443144.GM21_2066"/>
<organism evidence="1">
    <name type="scientific">Geobacter sp. (strain M21)</name>
    <dbReference type="NCBI Taxonomy" id="443144"/>
    <lineage>
        <taxon>Bacteria</taxon>
        <taxon>Pseudomonadati</taxon>
        <taxon>Thermodesulfobacteriota</taxon>
        <taxon>Desulfuromonadia</taxon>
        <taxon>Geobacterales</taxon>
        <taxon>Geobacteraceae</taxon>
        <taxon>Geobacter</taxon>
    </lineage>
</organism>
<gene>
    <name evidence="1" type="ordered locus">GM21_2066</name>
</gene>
<name>C6E923_GEOSM</name>
<sequence length="55" mass="6276">MDVPKEIIYGETMVIFPQKTNRCYCVPPFTKGGQGDFLFVGNPMRASSKRKLLEH</sequence>
<dbReference type="KEGG" id="gem:GM21_2066"/>
<proteinExistence type="predicted"/>
<dbReference type="AlphaFoldDB" id="C6E923"/>
<accession>C6E923</accession>
<reference evidence="1" key="1">
    <citation type="submission" date="2009-07" db="EMBL/GenBank/DDBJ databases">
        <title>Complete sequence of Geobacter sp. M21.</title>
        <authorList>
            <consortium name="US DOE Joint Genome Institute"/>
            <person name="Lucas S."/>
            <person name="Copeland A."/>
            <person name="Lapidus A."/>
            <person name="Glavina del Rio T."/>
            <person name="Dalin E."/>
            <person name="Tice H."/>
            <person name="Bruce D."/>
            <person name="Goodwin L."/>
            <person name="Pitluck S."/>
            <person name="Saunders E."/>
            <person name="Brettin T."/>
            <person name="Detter J.C."/>
            <person name="Han C."/>
            <person name="Larimer F."/>
            <person name="Land M."/>
            <person name="Hauser L."/>
            <person name="Kyrpides N."/>
            <person name="Ovchinnikova G."/>
            <person name="Lovley D."/>
        </authorList>
    </citation>
    <scope>NUCLEOTIDE SEQUENCE [LARGE SCALE GENOMIC DNA]</scope>
    <source>
        <strain evidence="1">M21</strain>
    </source>
</reference>
<dbReference type="EMBL" id="CP001661">
    <property type="protein sequence ID" value="ACT18118.1"/>
    <property type="molecule type" value="Genomic_DNA"/>
</dbReference>
<evidence type="ECO:0000313" key="1">
    <source>
        <dbReference type="EMBL" id="ACT18118.1"/>
    </source>
</evidence>
<protein>
    <submittedName>
        <fullName evidence="1">Uncharacterized protein</fullName>
    </submittedName>
</protein>